<gene>
    <name evidence="1" type="ORF">ACE1CA_03800</name>
</gene>
<organism evidence="1 2">
    <name type="scientific">Floridaenema evergladense BLCC-F167</name>
    <dbReference type="NCBI Taxonomy" id="3153639"/>
    <lineage>
        <taxon>Bacteria</taxon>
        <taxon>Bacillati</taxon>
        <taxon>Cyanobacteriota</taxon>
        <taxon>Cyanophyceae</taxon>
        <taxon>Oscillatoriophycideae</taxon>
        <taxon>Aerosakkonematales</taxon>
        <taxon>Aerosakkonemataceae</taxon>
        <taxon>Floridanema</taxon>
        <taxon>Floridanema evergladense</taxon>
    </lineage>
</organism>
<reference evidence="1 2" key="1">
    <citation type="submission" date="2024-09" db="EMBL/GenBank/DDBJ databases">
        <title>Floridaenema gen nov. (Aerosakkonemataceae, Aerosakkonematales ord. nov., Cyanobacteria) from benthic tropical and subtropical fresh waters, with the description of four new species.</title>
        <authorList>
            <person name="Moretto J.A."/>
            <person name="Berthold D.E."/>
            <person name="Lefler F.W."/>
            <person name="Huang I.-S."/>
            <person name="Laughinghouse H. IV."/>
        </authorList>
    </citation>
    <scope>NUCLEOTIDE SEQUENCE [LARGE SCALE GENOMIC DNA]</scope>
    <source>
        <strain evidence="1 2">BLCC-F167</strain>
    </source>
</reference>
<dbReference type="EMBL" id="JBHFNT010000042">
    <property type="protein sequence ID" value="MFB2833638.1"/>
    <property type="molecule type" value="Genomic_DNA"/>
</dbReference>
<sequence length="81" mass="9123">MTSAFSNTNINVQLVESLIQAIQALSPAEQILVRSRLLSNLPTPPKQSVIDILKQSPGQQLFQTPEEVDRYLQQERSSWDS</sequence>
<name>A0ABV4WEY5_9CYAN</name>
<dbReference type="RefSeq" id="WP_413276093.1">
    <property type="nucleotide sequence ID" value="NZ_JBHFNT010000042.1"/>
</dbReference>
<comment type="caution">
    <text evidence="1">The sequence shown here is derived from an EMBL/GenBank/DDBJ whole genome shotgun (WGS) entry which is preliminary data.</text>
</comment>
<dbReference type="Proteomes" id="UP001576780">
    <property type="component" value="Unassembled WGS sequence"/>
</dbReference>
<evidence type="ECO:0000313" key="1">
    <source>
        <dbReference type="EMBL" id="MFB2833638.1"/>
    </source>
</evidence>
<protein>
    <submittedName>
        <fullName evidence="1">Uncharacterized protein</fullName>
    </submittedName>
</protein>
<evidence type="ECO:0000313" key="2">
    <source>
        <dbReference type="Proteomes" id="UP001576780"/>
    </source>
</evidence>
<accession>A0ABV4WEY5</accession>
<keyword evidence="2" id="KW-1185">Reference proteome</keyword>
<proteinExistence type="predicted"/>